<dbReference type="Pfam" id="PF22977">
    <property type="entry name" value="WHD"/>
    <property type="match status" value="1"/>
</dbReference>
<keyword evidence="2" id="KW-0547">Nucleotide-binding</keyword>
<dbReference type="InterPro" id="IPR027417">
    <property type="entry name" value="P-loop_NTPase"/>
</dbReference>
<comment type="similarity">
    <text evidence="1">Belongs to the AAA ATPase family.</text>
</comment>
<dbReference type="RefSeq" id="WP_113031899.1">
    <property type="nucleotide sequence ID" value="NZ_QMFB01000008.1"/>
</dbReference>
<evidence type="ECO:0000256" key="3">
    <source>
        <dbReference type="ARBA" id="ARBA00022840"/>
    </source>
</evidence>
<sequence length="762" mass="86511">MAKQLTESFEVGSGIPERQGYAGGWEHLADELKRVDLLIRLAWGRQNGGERDRAMDPFRGLVITEDEVAGLLQAEGGRTGRVEANEADKQLELRLAILDETIERKIGISARAGVYLPLPYLAEMFDLSGLEAQAIVFCLAVELDRKYEKLFGFLQDDVTCRFPTIDLIFKLLDLTEEQKLDSRSLFSPKRPLMRYMFRASADAESRPVLTRPLQLDERIVRFLTQQESLDETMAAFASMRYPSDSVPGLLLDFDIQERMRTFMDASRRKTDEERDVVFLLHGPEGAGKKLQIMHFCRHYEQPLLLVDLKLLSDESGKSKSFHLWLEHVFREAILLQAVIAFTNVHTFIPEESVLPEEQEALQGRGSWARLDELISGIRSFHGVIFLLSEKAWRPAALTGRGAFIEVSFAIPDNLARKALWETFGASHRVASNVDWGVTAGKFRLTPGKIRAALATARDVADWTNGAGSAIGEDELYRACYMQVQHRLEKRATRLTPRYTWDDVILPPEQKEQLKNACNQMKFRHVVYGEWGFDRKLSYGKGLSMLFAGPPGTGKTMSAEVIASELRLEIYKIDLSQVISKYIGETEKNLQEVFQEAQLSNAILFFDETDALFGKRSEVKSSHDKYANVEVAFLLQKMEEYEGISVLATNYLQNIDEAFMRRLNYVIKYPFPDADYREQIWRSMFPKEAPLSDDVDFRFLGRTFQIAGGNIKNTVVSAAFLAAERREPIGMKHILKAAIHEIAKSGAMVLKEQLGVYNDLLVE</sequence>
<evidence type="ECO:0000256" key="1">
    <source>
        <dbReference type="ARBA" id="ARBA00006914"/>
    </source>
</evidence>
<proteinExistence type="inferred from homology"/>
<evidence type="ECO:0000256" key="2">
    <source>
        <dbReference type="ARBA" id="ARBA00022741"/>
    </source>
</evidence>
<evidence type="ECO:0000313" key="5">
    <source>
        <dbReference type="EMBL" id="RAV20502.1"/>
    </source>
</evidence>
<reference evidence="5 6" key="1">
    <citation type="journal article" date="2009" name="Int. J. Syst. Evol. Microbiol.">
        <title>Paenibacillus contaminans sp. nov., isolated from a contaminated laboratory plate.</title>
        <authorList>
            <person name="Chou J.H."/>
            <person name="Lee J.H."/>
            <person name="Lin M.C."/>
            <person name="Chang P.S."/>
            <person name="Arun A.B."/>
            <person name="Young C.C."/>
            <person name="Chen W.M."/>
        </authorList>
    </citation>
    <scope>NUCLEOTIDE SEQUENCE [LARGE SCALE GENOMIC DNA]</scope>
    <source>
        <strain evidence="5 6">CKOBP-6</strain>
    </source>
</reference>
<comment type="caution">
    <text evidence="5">The sequence shown here is derived from an EMBL/GenBank/DDBJ whole genome shotgun (WGS) entry which is preliminary data.</text>
</comment>
<dbReference type="SMART" id="SM00382">
    <property type="entry name" value="AAA"/>
    <property type="match status" value="2"/>
</dbReference>
<dbReference type="InterPro" id="IPR003593">
    <property type="entry name" value="AAA+_ATPase"/>
</dbReference>
<dbReference type="EMBL" id="QMFB01000008">
    <property type="protein sequence ID" value="RAV20502.1"/>
    <property type="molecule type" value="Genomic_DNA"/>
</dbReference>
<dbReference type="InterPro" id="IPR050221">
    <property type="entry name" value="26S_Proteasome_ATPase"/>
</dbReference>
<evidence type="ECO:0000313" key="6">
    <source>
        <dbReference type="Proteomes" id="UP000250369"/>
    </source>
</evidence>
<accession>A0A329MLL7</accession>
<dbReference type="OrthoDB" id="9806903at2"/>
<evidence type="ECO:0000259" key="4">
    <source>
        <dbReference type="SMART" id="SM00382"/>
    </source>
</evidence>
<dbReference type="GO" id="GO:0016887">
    <property type="term" value="F:ATP hydrolysis activity"/>
    <property type="evidence" value="ECO:0007669"/>
    <property type="project" value="InterPro"/>
</dbReference>
<dbReference type="InterPro" id="IPR003959">
    <property type="entry name" value="ATPase_AAA_core"/>
</dbReference>
<feature type="domain" description="AAA+ ATPase" evidence="4">
    <location>
        <begin position="274"/>
        <end position="389"/>
    </location>
</feature>
<feature type="domain" description="AAA+ ATPase" evidence="4">
    <location>
        <begin position="540"/>
        <end position="672"/>
    </location>
</feature>
<dbReference type="Gene3D" id="3.40.50.300">
    <property type="entry name" value="P-loop containing nucleotide triphosphate hydrolases"/>
    <property type="match status" value="1"/>
</dbReference>
<gene>
    <name evidence="5" type="ORF">DQG23_16215</name>
</gene>
<dbReference type="SUPFAM" id="SSF52540">
    <property type="entry name" value="P-loop containing nucleoside triphosphate hydrolases"/>
    <property type="match status" value="2"/>
</dbReference>
<dbReference type="Proteomes" id="UP000250369">
    <property type="component" value="Unassembled WGS sequence"/>
</dbReference>
<keyword evidence="3" id="KW-0067">ATP-binding</keyword>
<dbReference type="InterPro" id="IPR054472">
    <property type="entry name" value="WHD"/>
</dbReference>
<name>A0A329MLL7_9BACL</name>
<dbReference type="GO" id="GO:0005524">
    <property type="term" value="F:ATP binding"/>
    <property type="evidence" value="ECO:0007669"/>
    <property type="project" value="UniProtKB-KW"/>
</dbReference>
<dbReference type="AlphaFoldDB" id="A0A329MLL7"/>
<dbReference type="Pfam" id="PF00004">
    <property type="entry name" value="AAA"/>
    <property type="match status" value="1"/>
</dbReference>
<dbReference type="CDD" id="cd19481">
    <property type="entry name" value="RecA-like_protease"/>
    <property type="match status" value="1"/>
</dbReference>
<protein>
    <submittedName>
        <fullName evidence="5">AAA family ATPase</fullName>
    </submittedName>
</protein>
<organism evidence="5 6">
    <name type="scientific">Paenibacillus contaminans</name>
    <dbReference type="NCBI Taxonomy" id="450362"/>
    <lineage>
        <taxon>Bacteria</taxon>
        <taxon>Bacillati</taxon>
        <taxon>Bacillota</taxon>
        <taxon>Bacilli</taxon>
        <taxon>Bacillales</taxon>
        <taxon>Paenibacillaceae</taxon>
        <taxon>Paenibacillus</taxon>
    </lineage>
</organism>
<keyword evidence="6" id="KW-1185">Reference proteome</keyword>
<dbReference type="PANTHER" id="PTHR23073">
    <property type="entry name" value="26S PROTEASOME REGULATORY SUBUNIT"/>
    <property type="match status" value="1"/>
</dbReference>